<evidence type="ECO:0000313" key="4">
    <source>
        <dbReference type="Proteomes" id="UP000193577"/>
    </source>
</evidence>
<evidence type="ECO:0000313" key="3">
    <source>
        <dbReference type="EMBL" id="OSC29854.1"/>
    </source>
</evidence>
<dbReference type="Proteomes" id="UP000193577">
    <property type="component" value="Unassembled WGS sequence"/>
</dbReference>
<feature type="compositionally biased region" description="Basic and acidic residues" evidence="1">
    <location>
        <begin position="444"/>
        <end position="454"/>
    </location>
</feature>
<gene>
    <name evidence="3" type="ORF">B8W67_17165</name>
</gene>
<dbReference type="AlphaFoldDB" id="A0A7I7SIR8"/>
<dbReference type="Pfam" id="PF02720">
    <property type="entry name" value="DUF222"/>
    <property type="match status" value="1"/>
</dbReference>
<evidence type="ECO:0000256" key="1">
    <source>
        <dbReference type="SAM" id="MobiDB-lite"/>
    </source>
</evidence>
<protein>
    <recommendedName>
        <fullName evidence="2">DUF222 domain-containing protein</fullName>
    </recommendedName>
</protein>
<comment type="caution">
    <text evidence="3">The sequence shown here is derived from an EMBL/GenBank/DDBJ whole genome shotgun (WGS) entry which is preliminary data.</text>
</comment>
<feature type="compositionally biased region" description="Acidic residues" evidence="1">
    <location>
        <begin position="455"/>
        <end position="464"/>
    </location>
</feature>
<reference evidence="3 4" key="1">
    <citation type="submission" date="2017-04" db="EMBL/GenBank/DDBJ databases">
        <title>The new phylogeny of genus Mycobacterium.</title>
        <authorList>
            <person name="Tortoli E."/>
            <person name="Trovato A."/>
            <person name="Cirillo D.M."/>
        </authorList>
    </citation>
    <scope>NUCLEOTIDE SEQUENCE [LARGE SCALE GENOMIC DNA]</scope>
    <source>
        <strain evidence="3 4">KCTC 19819</strain>
    </source>
</reference>
<dbReference type="RefSeq" id="WP_085305262.1">
    <property type="nucleotide sequence ID" value="NZ_AP022594.1"/>
</dbReference>
<dbReference type="OrthoDB" id="4419061at2"/>
<name>A0A7I7SIR8_9MYCO</name>
<dbReference type="EMBL" id="NCXO01000050">
    <property type="protein sequence ID" value="OSC29854.1"/>
    <property type="molecule type" value="Genomic_DNA"/>
</dbReference>
<sequence>MCSSDREEIAVAFKALATALDTVAELDFTALTTPERFALLRHCEHLRRRLPAVEHPLINQIARVATPIEIGGRLSGRLADELRITRGAANRRIHDAADLGSRHTLQGAPLAPLRPATAAAQRDGAINTDHVAVIAKFFRMLPDGIGVTEREQAEAELAGYARQFRPDQLAKLAAKKFDCLVPDGLFSDATRAKRRSLILGDQDADGMSAIKGHLDPEARAGLEAVFNKLAAPGMANPDDEVPCVGGTPSREAIEGDTRSVGQRQHDALKALCRATVASGNLGQHNGLPVTIIVSTTLAELQAGTGKALTGGGSWLPMSDVIRMASHAHHYLRVFTESKRGTQELALFHTRRIASPAQRIVLHARDRGCTHPGCPMPGYLCEAHHIYDYAQNPQTDVHDLTWRCGAHHRLIGPDGWTTRRRHDGVIETIPPAHLDRGQPRVNNFHHPERTIRDVDDGSGETADDP</sequence>
<evidence type="ECO:0000259" key="2">
    <source>
        <dbReference type="Pfam" id="PF02720"/>
    </source>
</evidence>
<organism evidence="3 4">
    <name type="scientific">Mycolicibacillus koreensis</name>
    <dbReference type="NCBI Taxonomy" id="1069220"/>
    <lineage>
        <taxon>Bacteria</taxon>
        <taxon>Bacillati</taxon>
        <taxon>Actinomycetota</taxon>
        <taxon>Actinomycetes</taxon>
        <taxon>Mycobacteriales</taxon>
        <taxon>Mycobacteriaceae</taxon>
        <taxon>Mycolicibacillus</taxon>
    </lineage>
</organism>
<feature type="domain" description="DUF222" evidence="2">
    <location>
        <begin position="38"/>
        <end position="365"/>
    </location>
</feature>
<accession>A0A7I7SIR8</accession>
<proteinExistence type="predicted"/>
<keyword evidence="4" id="KW-1185">Reference proteome</keyword>
<dbReference type="CDD" id="cd00085">
    <property type="entry name" value="HNHc"/>
    <property type="match status" value="1"/>
</dbReference>
<feature type="region of interest" description="Disordered" evidence="1">
    <location>
        <begin position="429"/>
        <end position="464"/>
    </location>
</feature>
<dbReference type="InterPro" id="IPR003870">
    <property type="entry name" value="DUF222"/>
</dbReference>
<dbReference type="InterPro" id="IPR003615">
    <property type="entry name" value="HNH_nuc"/>
</dbReference>